<feature type="signal peptide" evidence="1">
    <location>
        <begin position="1"/>
        <end position="18"/>
    </location>
</feature>
<comment type="caution">
    <text evidence="2">The sequence shown here is derived from an EMBL/GenBank/DDBJ whole genome shotgun (WGS) entry which is preliminary data.</text>
</comment>
<feature type="chain" id="PRO_5045328041" description="Lipoprotein" evidence="1">
    <location>
        <begin position="19"/>
        <end position="266"/>
    </location>
</feature>
<proteinExistence type="predicted"/>
<evidence type="ECO:0008006" key="4">
    <source>
        <dbReference type="Google" id="ProtNLM"/>
    </source>
</evidence>
<name>A0ABT4L3A6_9SPHI</name>
<sequence>MKYLKLLLLLLMAVSCNGQEKKENLKNESKSHDPAAQLYAKQKDRFEIKGYKLYFNDQLLKSDTVKSVFKILGQPKYPDEIYYTDKPLSLMLRYVVKKDKDGHRLFINKKDNKVYSLTELSNMDEYNNYGNDIYMYDKQGDTLKIIRKYRIHFQKYTPRSIADAQDSMLIQIPPVESSVKVNGFLIDKNTTIEELKQKLKPTIKNADFFVLRGNTVSTWYYGTENDETLDKFDPRINTKFNSYIRIDYVYIDDKLNAIDYYYDILE</sequence>
<evidence type="ECO:0000313" key="2">
    <source>
        <dbReference type="EMBL" id="MCZ4242401.1"/>
    </source>
</evidence>
<organism evidence="2 3">
    <name type="scientific">Pedobacter punctiformis</name>
    <dbReference type="NCBI Taxonomy" id="3004097"/>
    <lineage>
        <taxon>Bacteria</taxon>
        <taxon>Pseudomonadati</taxon>
        <taxon>Bacteroidota</taxon>
        <taxon>Sphingobacteriia</taxon>
        <taxon>Sphingobacteriales</taxon>
        <taxon>Sphingobacteriaceae</taxon>
        <taxon>Pedobacter</taxon>
    </lineage>
</organism>
<reference evidence="2" key="1">
    <citation type="submission" date="2022-12" db="EMBL/GenBank/DDBJ databases">
        <title>Genome sequence of HCMS5-2.</title>
        <authorList>
            <person name="Woo H."/>
        </authorList>
    </citation>
    <scope>NUCLEOTIDE SEQUENCE</scope>
    <source>
        <strain evidence="2">HCMS5-2</strain>
    </source>
</reference>
<protein>
    <recommendedName>
        <fullName evidence="4">Lipoprotein</fullName>
    </recommendedName>
</protein>
<keyword evidence="1" id="KW-0732">Signal</keyword>
<evidence type="ECO:0000313" key="3">
    <source>
        <dbReference type="Proteomes" id="UP001144347"/>
    </source>
</evidence>
<dbReference type="Proteomes" id="UP001144347">
    <property type="component" value="Unassembled WGS sequence"/>
</dbReference>
<gene>
    <name evidence="2" type="ORF">O0955_00165</name>
</gene>
<dbReference type="EMBL" id="JAPWGM010000001">
    <property type="protein sequence ID" value="MCZ4242401.1"/>
    <property type="molecule type" value="Genomic_DNA"/>
</dbReference>
<evidence type="ECO:0000256" key="1">
    <source>
        <dbReference type="SAM" id="SignalP"/>
    </source>
</evidence>
<dbReference type="PROSITE" id="PS51257">
    <property type="entry name" value="PROKAR_LIPOPROTEIN"/>
    <property type="match status" value="1"/>
</dbReference>
<keyword evidence="3" id="KW-1185">Reference proteome</keyword>
<accession>A0ABT4L3A6</accession>
<dbReference type="RefSeq" id="WP_269425520.1">
    <property type="nucleotide sequence ID" value="NZ_JAPWGM010000001.1"/>
</dbReference>